<dbReference type="Proteomes" id="UP000281553">
    <property type="component" value="Unassembled WGS sequence"/>
</dbReference>
<evidence type="ECO:0000313" key="4">
    <source>
        <dbReference type="Proteomes" id="UP000281553"/>
    </source>
</evidence>
<feature type="compositionally biased region" description="Polar residues" evidence="2">
    <location>
        <begin position="208"/>
        <end position="217"/>
    </location>
</feature>
<reference evidence="3 4" key="1">
    <citation type="submission" date="2018-11" db="EMBL/GenBank/DDBJ databases">
        <authorList>
            <consortium name="Pathogen Informatics"/>
        </authorList>
    </citation>
    <scope>NUCLEOTIDE SEQUENCE [LARGE SCALE GENOMIC DNA]</scope>
</reference>
<dbReference type="EMBL" id="UYRU01050915">
    <property type="protein sequence ID" value="VDN11186.1"/>
    <property type="molecule type" value="Genomic_DNA"/>
</dbReference>
<dbReference type="OrthoDB" id="299638at2759"/>
<proteinExistence type="predicted"/>
<accession>A0A3P7P025</accession>
<gene>
    <name evidence="3" type="ORF">DILT_LOCUS7017</name>
</gene>
<keyword evidence="1" id="KW-0175">Coiled coil</keyword>
<evidence type="ECO:0000313" key="3">
    <source>
        <dbReference type="EMBL" id="VDN11186.1"/>
    </source>
</evidence>
<evidence type="ECO:0000256" key="1">
    <source>
        <dbReference type="SAM" id="Coils"/>
    </source>
</evidence>
<protein>
    <submittedName>
        <fullName evidence="3">Uncharacterized protein</fullName>
    </submittedName>
</protein>
<sequence>MNGTVLNIKPSTSMIVASSGIRLEQIIPDLKARQAIPKTLDSERKVQLAQLEARLQVAERRLAAYNQMEEELDRVIEASAEQILDDMPADDGKVTSRTLLKIANLGVLPVTANGQVPSTGPLLPTLATRRLEHCLQLSRKLAETERAQYKPAGYLANALTERDIRLADMQQQKTKAEYRLRRLYKFTKEIVQERNAMVADIERHIHQRQTASTSNEYPTEDRVSSRRQLCFQNPPLPSPPNGNEKDDNQDDAPYSSGMWSFGSPPHNDRQPDGSGLRRKVFGTSC</sequence>
<evidence type="ECO:0000256" key="2">
    <source>
        <dbReference type="SAM" id="MobiDB-lite"/>
    </source>
</evidence>
<name>A0A3P7P025_DIBLA</name>
<feature type="coiled-coil region" evidence="1">
    <location>
        <begin position="48"/>
        <end position="75"/>
    </location>
</feature>
<keyword evidence="4" id="KW-1185">Reference proteome</keyword>
<organism evidence="3 4">
    <name type="scientific">Dibothriocephalus latus</name>
    <name type="common">Fish tapeworm</name>
    <name type="synonym">Diphyllobothrium latum</name>
    <dbReference type="NCBI Taxonomy" id="60516"/>
    <lineage>
        <taxon>Eukaryota</taxon>
        <taxon>Metazoa</taxon>
        <taxon>Spiralia</taxon>
        <taxon>Lophotrochozoa</taxon>
        <taxon>Platyhelminthes</taxon>
        <taxon>Cestoda</taxon>
        <taxon>Eucestoda</taxon>
        <taxon>Diphyllobothriidea</taxon>
        <taxon>Diphyllobothriidae</taxon>
        <taxon>Dibothriocephalus</taxon>
    </lineage>
</organism>
<dbReference type="AlphaFoldDB" id="A0A3P7P025"/>
<feature type="region of interest" description="Disordered" evidence="2">
    <location>
        <begin position="205"/>
        <end position="285"/>
    </location>
</feature>
<feature type="compositionally biased region" description="Basic residues" evidence="2">
    <location>
        <begin position="276"/>
        <end position="285"/>
    </location>
</feature>